<evidence type="ECO:0000259" key="3">
    <source>
        <dbReference type="Pfam" id="PF24463"/>
    </source>
</evidence>
<feature type="compositionally biased region" description="Polar residues" evidence="1">
    <location>
        <begin position="57"/>
        <end position="74"/>
    </location>
</feature>
<evidence type="ECO:0000313" key="5">
    <source>
        <dbReference type="Proteomes" id="UP001595821"/>
    </source>
</evidence>
<accession>A0ABD5P5L3</accession>
<protein>
    <submittedName>
        <fullName evidence="4">Zinc ribbon domain-containing protein</fullName>
    </submittedName>
</protein>
<evidence type="ECO:0000256" key="2">
    <source>
        <dbReference type="SAM" id="Phobius"/>
    </source>
</evidence>
<dbReference type="RefSeq" id="WP_246970852.1">
    <property type="nucleotide sequence ID" value="NZ_CP095397.1"/>
</dbReference>
<evidence type="ECO:0000256" key="1">
    <source>
        <dbReference type="SAM" id="MobiDB-lite"/>
    </source>
</evidence>
<evidence type="ECO:0000313" key="4">
    <source>
        <dbReference type="EMBL" id="MFC4249435.1"/>
    </source>
</evidence>
<feature type="transmembrane region" description="Helical" evidence="2">
    <location>
        <begin position="6"/>
        <end position="31"/>
    </location>
</feature>
<dbReference type="Proteomes" id="UP001595821">
    <property type="component" value="Unassembled WGS sequence"/>
</dbReference>
<reference evidence="4 5" key="1">
    <citation type="journal article" date="2014" name="Int. J. Syst. Evol. Microbiol.">
        <title>Complete genome sequence of Corynebacterium casei LMG S-19264T (=DSM 44701T), isolated from a smear-ripened cheese.</title>
        <authorList>
            <consortium name="US DOE Joint Genome Institute (JGI-PGF)"/>
            <person name="Walter F."/>
            <person name="Albersmeier A."/>
            <person name="Kalinowski J."/>
            <person name="Ruckert C."/>
        </authorList>
    </citation>
    <scope>NUCLEOTIDE SEQUENCE [LARGE SCALE GENOMIC DNA]</scope>
    <source>
        <strain evidence="4 5">IBRC-M 10912</strain>
    </source>
</reference>
<gene>
    <name evidence="4" type="ORF">ACFOZ7_21300</name>
</gene>
<dbReference type="GeneID" id="71852080"/>
<sequence>MAVGLQLLSVVFVLGAIVALIVSIPVLWGIVEDARKRRRERQTGELEPYELADETGRQSASDDGTRESNQSTRISCRHCSTANDPAYTYCRHCAERL</sequence>
<dbReference type="Pfam" id="PF24463">
    <property type="entry name" value="DUF7577"/>
    <property type="match status" value="1"/>
</dbReference>
<keyword evidence="2" id="KW-0812">Transmembrane</keyword>
<dbReference type="EMBL" id="JBHSDJ010000132">
    <property type="protein sequence ID" value="MFC4249435.1"/>
    <property type="molecule type" value="Genomic_DNA"/>
</dbReference>
<keyword evidence="2" id="KW-0472">Membrane</keyword>
<feature type="domain" description="DUF7577" evidence="3">
    <location>
        <begin position="73"/>
        <end position="97"/>
    </location>
</feature>
<organism evidence="4 5">
    <name type="scientific">Natribaculum luteum</name>
    <dbReference type="NCBI Taxonomy" id="1586232"/>
    <lineage>
        <taxon>Archaea</taxon>
        <taxon>Methanobacteriati</taxon>
        <taxon>Methanobacteriota</taxon>
        <taxon>Stenosarchaea group</taxon>
        <taxon>Halobacteria</taxon>
        <taxon>Halobacteriales</taxon>
        <taxon>Natrialbaceae</taxon>
        <taxon>Natribaculum</taxon>
    </lineage>
</organism>
<dbReference type="InterPro" id="IPR055999">
    <property type="entry name" value="DUF7577"/>
</dbReference>
<keyword evidence="2" id="KW-1133">Transmembrane helix</keyword>
<comment type="caution">
    <text evidence="4">The sequence shown here is derived from an EMBL/GenBank/DDBJ whole genome shotgun (WGS) entry which is preliminary data.</text>
</comment>
<proteinExistence type="predicted"/>
<feature type="region of interest" description="Disordered" evidence="1">
    <location>
        <begin position="38"/>
        <end position="74"/>
    </location>
</feature>
<dbReference type="AlphaFoldDB" id="A0ABD5P5L3"/>
<name>A0ABD5P5L3_9EURY</name>